<sequence length="147" mass="15370">MSDFTLDSDALHQALVQRAETARTALEERIVKKLSGESLQQKSGALAASIRSSIADDAGAISIIASSVGVAYAAIQEFGGKTTAHDIVVVKARALKFSGAGEAFAKKVHHPGSTIPAHSFFGGSMSEMRDDIAASLKEAALESLRKD</sequence>
<protein>
    <recommendedName>
        <fullName evidence="3">Phage protein, HK97 gp10 family</fullName>
    </recommendedName>
</protein>
<evidence type="ECO:0008006" key="3">
    <source>
        <dbReference type="Google" id="ProtNLM"/>
    </source>
</evidence>
<dbReference type="Proteomes" id="UP000236286">
    <property type="component" value="Unassembled WGS sequence"/>
</dbReference>
<dbReference type="RefSeq" id="WP_102844247.1">
    <property type="nucleotide sequence ID" value="NZ_PDZR01000015.1"/>
</dbReference>
<evidence type="ECO:0000313" key="1">
    <source>
        <dbReference type="EMBL" id="PNG25509.1"/>
    </source>
</evidence>
<reference evidence="1 2" key="1">
    <citation type="submission" date="2017-10" db="EMBL/GenBank/DDBJ databases">
        <title>Genome announcement of Methylocella silvestris TVC from permafrost.</title>
        <authorList>
            <person name="Wang J."/>
            <person name="Geng K."/>
            <person name="Ul-Haque F."/>
            <person name="Crombie A.T."/>
            <person name="Street L.E."/>
            <person name="Wookey P.A."/>
            <person name="Murrell J.C."/>
            <person name="Pratscher J."/>
        </authorList>
    </citation>
    <scope>NUCLEOTIDE SEQUENCE [LARGE SCALE GENOMIC DNA]</scope>
    <source>
        <strain evidence="1 2">TVC</strain>
    </source>
</reference>
<name>A0A2J7TFH5_METSI</name>
<organism evidence="1 2">
    <name type="scientific">Methylocella silvestris</name>
    <dbReference type="NCBI Taxonomy" id="199596"/>
    <lineage>
        <taxon>Bacteria</taxon>
        <taxon>Pseudomonadati</taxon>
        <taxon>Pseudomonadota</taxon>
        <taxon>Alphaproteobacteria</taxon>
        <taxon>Hyphomicrobiales</taxon>
        <taxon>Beijerinckiaceae</taxon>
        <taxon>Methylocella</taxon>
    </lineage>
</organism>
<dbReference type="EMBL" id="PDZR01000015">
    <property type="protein sequence ID" value="PNG25509.1"/>
    <property type="molecule type" value="Genomic_DNA"/>
</dbReference>
<dbReference type="OrthoDB" id="6687220at2"/>
<comment type="caution">
    <text evidence="1">The sequence shown here is derived from an EMBL/GenBank/DDBJ whole genome shotgun (WGS) entry which is preliminary data.</text>
</comment>
<gene>
    <name evidence="1" type="ORF">CR492_13410</name>
</gene>
<accession>A0A2J7TFH5</accession>
<evidence type="ECO:0000313" key="2">
    <source>
        <dbReference type="Proteomes" id="UP000236286"/>
    </source>
</evidence>
<dbReference type="AlphaFoldDB" id="A0A2J7TFH5"/>
<proteinExistence type="predicted"/>